<dbReference type="InterPro" id="IPR019931">
    <property type="entry name" value="LPXTG_anchor"/>
</dbReference>
<dbReference type="EMBL" id="BAAAYV010000009">
    <property type="protein sequence ID" value="GAA3658962.1"/>
    <property type="molecule type" value="Genomic_DNA"/>
</dbReference>
<name>A0ABP7BGU7_9MICO</name>
<feature type="chain" id="PRO_5046732666" description="Gram-positive cocci surface proteins LPxTG domain-containing protein" evidence="7">
    <location>
        <begin position="38"/>
        <end position="599"/>
    </location>
</feature>
<evidence type="ECO:0000256" key="7">
    <source>
        <dbReference type="SAM" id="SignalP"/>
    </source>
</evidence>
<gene>
    <name evidence="9" type="ORF">GCM10022202_19470</name>
</gene>
<comment type="caution">
    <text evidence="9">The sequence shown here is derived from an EMBL/GenBank/DDBJ whole genome shotgun (WGS) entry which is preliminary data.</text>
</comment>
<evidence type="ECO:0000256" key="1">
    <source>
        <dbReference type="ARBA" id="ARBA00022512"/>
    </source>
</evidence>
<organism evidence="9 10">
    <name type="scientific">Microbacterium marinilacus</name>
    <dbReference type="NCBI Taxonomy" id="415209"/>
    <lineage>
        <taxon>Bacteria</taxon>
        <taxon>Bacillati</taxon>
        <taxon>Actinomycetota</taxon>
        <taxon>Actinomycetes</taxon>
        <taxon>Micrococcales</taxon>
        <taxon>Microbacteriaceae</taxon>
        <taxon>Microbacterium</taxon>
    </lineage>
</organism>
<feature type="transmembrane region" description="Helical" evidence="6">
    <location>
        <begin position="574"/>
        <end position="593"/>
    </location>
</feature>
<feature type="region of interest" description="Disordered" evidence="5">
    <location>
        <begin position="305"/>
        <end position="475"/>
    </location>
</feature>
<protein>
    <recommendedName>
        <fullName evidence="8">Gram-positive cocci surface proteins LPxTG domain-containing protein</fullName>
    </recommendedName>
</protein>
<sequence>MSFVPSLPGVRTRLAASAAALAMGATLVLIAAQPASAATSHSIDFGAEGYALGQHSPDGQPAEAAAADSWSGGGGDWDYALVENSEFPQSGLGDGRSLRVSNGQAPARNRYLHSPNIEAAGEPESGAAWNTFETSFTVASASGGLQPGLSVDVNIDSASRYGGVLNLHHGEDGLEIGSFWVPEEATSAANADWVSTVFTTVDPSVPHDIRIVTVYRADASDSYDVYVDDELVSAGSGVTTWEHYTRLVGTGNDHTVDEISFKYGASVPSDDGRGYVSVPVAPDTLGYGYLFSDISYEVSNTSLVTPTPTPTATPTPSPTPTLTATPTPSPTPTPTATPTPSPEPTTPPVEPGPTPTPTAAPTSPPGEPSPEPTVAPTPGPTGEPTPDPTGEPTPEPTAAPTPGPTASAPPESSSPSPTTSPVPTDPGSSPTAPGQTGPQTPAGPIVPDGPTPLPTTSPQLPAEPDPSPDAVAAVSSDDEISATRVISFRAAGFLPFENVHLTFFSTPVFGGWFQADAAGVVSGEVEIPAALGAGTHTLQLTGEISGWTAVTTFELAAAEPSGLAATGADTSTPLLAAAALLGAGALFLGGSALRRRRAG</sequence>
<keyword evidence="6" id="KW-1133">Transmembrane helix</keyword>
<feature type="signal peptide" evidence="7">
    <location>
        <begin position="1"/>
        <end position="37"/>
    </location>
</feature>
<keyword evidence="6" id="KW-0472">Membrane</keyword>
<evidence type="ECO:0000313" key="10">
    <source>
        <dbReference type="Proteomes" id="UP001410795"/>
    </source>
</evidence>
<dbReference type="Proteomes" id="UP001410795">
    <property type="component" value="Unassembled WGS sequence"/>
</dbReference>
<dbReference type="RefSeq" id="WP_221859140.1">
    <property type="nucleotide sequence ID" value="NZ_BAAAYV010000009.1"/>
</dbReference>
<feature type="compositionally biased region" description="Pro residues" evidence="5">
    <location>
        <begin position="447"/>
        <end position="467"/>
    </location>
</feature>
<proteinExistence type="predicted"/>
<keyword evidence="6" id="KW-0812">Transmembrane</keyword>
<keyword evidence="2" id="KW-0964">Secreted</keyword>
<accession>A0ABP7BGU7</accession>
<keyword evidence="4" id="KW-0572">Peptidoglycan-anchor</keyword>
<feature type="compositionally biased region" description="Pro residues" evidence="5">
    <location>
        <begin position="307"/>
        <end position="319"/>
    </location>
</feature>
<evidence type="ECO:0000313" key="9">
    <source>
        <dbReference type="EMBL" id="GAA3658962.1"/>
    </source>
</evidence>
<evidence type="ECO:0000256" key="4">
    <source>
        <dbReference type="ARBA" id="ARBA00023088"/>
    </source>
</evidence>
<evidence type="ECO:0000256" key="5">
    <source>
        <dbReference type="SAM" id="MobiDB-lite"/>
    </source>
</evidence>
<dbReference type="PRINTS" id="PR01217">
    <property type="entry name" value="PRICHEXTENSN"/>
</dbReference>
<evidence type="ECO:0000259" key="8">
    <source>
        <dbReference type="PROSITE" id="PS50847"/>
    </source>
</evidence>
<keyword evidence="3 7" id="KW-0732">Signal</keyword>
<feature type="domain" description="Gram-positive cocci surface proteins LPxTG" evidence="8">
    <location>
        <begin position="563"/>
        <end position="599"/>
    </location>
</feature>
<evidence type="ECO:0000256" key="3">
    <source>
        <dbReference type="ARBA" id="ARBA00022729"/>
    </source>
</evidence>
<dbReference type="PROSITE" id="PS50847">
    <property type="entry name" value="GRAM_POS_ANCHORING"/>
    <property type="match status" value="1"/>
</dbReference>
<feature type="compositionally biased region" description="Low complexity" evidence="5">
    <location>
        <begin position="404"/>
        <end position="417"/>
    </location>
</feature>
<feature type="compositionally biased region" description="Low complexity" evidence="5">
    <location>
        <begin position="425"/>
        <end position="443"/>
    </location>
</feature>
<reference evidence="10" key="1">
    <citation type="journal article" date="2019" name="Int. J. Syst. Evol. Microbiol.">
        <title>The Global Catalogue of Microorganisms (GCM) 10K type strain sequencing project: providing services to taxonomists for standard genome sequencing and annotation.</title>
        <authorList>
            <consortium name="The Broad Institute Genomics Platform"/>
            <consortium name="The Broad Institute Genome Sequencing Center for Infectious Disease"/>
            <person name="Wu L."/>
            <person name="Ma J."/>
        </authorList>
    </citation>
    <scope>NUCLEOTIDE SEQUENCE [LARGE SCALE GENOMIC DNA]</scope>
    <source>
        <strain evidence="10">JCM 16546</strain>
    </source>
</reference>
<evidence type="ECO:0000256" key="6">
    <source>
        <dbReference type="SAM" id="Phobius"/>
    </source>
</evidence>
<evidence type="ECO:0000256" key="2">
    <source>
        <dbReference type="ARBA" id="ARBA00022525"/>
    </source>
</evidence>
<keyword evidence="1" id="KW-0134">Cell wall</keyword>
<keyword evidence="10" id="KW-1185">Reference proteome</keyword>
<feature type="compositionally biased region" description="Pro residues" evidence="5">
    <location>
        <begin position="327"/>
        <end position="403"/>
    </location>
</feature>